<dbReference type="SUPFAM" id="SSF55729">
    <property type="entry name" value="Acyl-CoA N-acyltransferases (Nat)"/>
    <property type="match status" value="1"/>
</dbReference>
<organism evidence="4 5">
    <name type="scientific">Rhodopseudomonas julia</name>
    <dbReference type="NCBI Taxonomy" id="200617"/>
    <lineage>
        <taxon>Bacteria</taxon>
        <taxon>Pseudomonadati</taxon>
        <taxon>Pseudomonadota</taxon>
        <taxon>Alphaproteobacteria</taxon>
        <taxon>Hyphomicrobiales</taxon>
        <taxon>Nitrobacteraceae</taxon>
        <taxon>Rhodopseudomonas</taxon>
    </lineage>
</organism>
<keyword evidence="5" id="KW-1185">Reference proteome</keyword>
<proteinExistence type="predicted"/>
<dbReference type="PROSITE" id="PS51186">
    <property type="entry name" value="GNAT"/>
    <property type="match status" value="1"/>
</dbReference>
<evidence type="ECO:0000313" key="5">
    <source>
        <dbReference type="Proteomes" id="UP001230253"/>
    </source>
</evidence>
<comment type="caution">
    <text evidence="4">The sequence shown here is derived from an EMBL/GenBank/DDBJ whole genome shotgun (WGS) entry which is preliminary data.</text>
</comment>
<feature type="domain" description="N-acetyltransferase" evidence="3">
    <location>
        <begin position="6"/>
        <end position="145"/>
    </location>
</feature>
<name>A0ABU0C4L0_9BRAD</name>
<evidence type="ECO:0000256" key="2">
    <source>
        <dbReference type="ARBA" id="ARBA00023315"/>
    </source>
</evidence>
<evidence type="ECO:0000259" key="3">
    <source>
        <dbReference type="PROSITE" id="PS51186"/>
    </source>
</evidence>
<protein>
    <submittedName>
        <fullName evidence="4">GNAT superfamily N-acetyltransferase</fullName>
    </submittedName>
</protein>
<dbReference type="EMBL" id="JAUSUK010000001">
    <property type="protein sequence ID" value="MDQ0325454.1"/>
    <property type="molecule type" value="Genomic_DNA"/>
</dbReference>
<reference evidence="4 5" key="1">
    <citation type="submission" date="2023-07" db="EMBL/GenBank/DDBJ databases">
        <title>Genomic Encyclopedia of Type Strains, Phase IV (KMG-IV): sequencing the most valuable type-strain genomes for metagenomic binning, comparative biology and taxonomic classification.</title>
        <authorList>
            <person name="Goeker M."/>
        </authorList>
    </citation>
    <scope>NUCLEOTIDE SEQUENCE [LARGE SCALE GENOMIC DNA]</scope>
    <source>
        <strain evidence="4 5">DSM 11549</strain>
    </source>
</reference>
<dbReference type="Gene3D" id="3.40.630.30">
    <property type="match status" value="1"/>
</dbReference>
<gene>
    <name evidence="4" type="ORF">J2R99_001303</name>
</gene>
<sequence length="157" mass="17016">MRPDRVILRRAQERDRAALNALTQASAAYRGPYRAMLDGYVIGEAQLVEDIFVLAERAGKILGYYSLTTTPAPELDLLFVANEAQGTGLGAALITDLKREAATRGIRAIKIISHPPAQAFYEKMGARVVGQEPASGPVSWARPILELTIHDESWGGG</sequence>
<evidence type="ECO:0000313" key="4">
    <source>
        <dbReference type="EMBL" id="MDQ0325454.1"/>
    </source>
</evidence>
<dbReference type="InterPro" id="IPR050832">
    <property type="entry name" value="Bact_Acetyltransf"/>
</dbReference>
<keyword evidence="2" id="KW-0012">Acyltransferase</keyword>
<dbReference type="InterPro" id="IPR016181">
    <property type="entry name" value="Acyl_CoA_acyltransferase"/>
</dbReference>
<keyword evidence="1" id="KW-0808">Transferase</keyword>
<evidence type="ECO:0000256" key="1">
    <source>
        <dbReference type="ARBA" id="ARBA00022679"/>
    </source>
</evidence>
<dbReference type="Pfam" id="PF13673">
    <property type="entry name" value="Acetyltransf_10"/>
    <property type="match status" value="1"/>
</dbReference>
<accession>A0ABU0C4L0</accession>
<dbReference type="RefSeq" id="WP_307153642.1">
    <property type="nucleotide sequence ID" value="NZ_JAUSUK010000001.1"/>
</dbReference>
<dbReference type="CDD" id="cd04301">
    <property type="entry name" value="NAT_SF"/>
    <property type="match status" value="1"/>
</dbReference>
<dbReference type="InterPro" id="IPR000182">
    <property type="entry name" value="GNAT_dom"/>
</dbReference>
<dbReference type="PANTHER" id="PTHR43877">
    <property type="entry name" value="AMINOALKYLPHOSPHONATE N-ACETYLTRANSFERASE-RELATED-RELATED"/>
    <property type="match status" value="1"/>
</dbReference>
<dbReference type="Proteomes" id="UP001230253">
    <property type="component" value="Unassembled WGS sequence"/>
</dbReference>